<dbReference type="SUPFAM" id="SSF53271">
    <property type="entry name" value="PRTase-like"/>
    <property type="match status" value="1"/>
</dbReference>
<dbReference type="HAMAP" id="MF_00004">
    <property type="entry name" value="Aden_phosphoribosyltr"/>
    <property type="match status" value="1"/>
</dbReference>
<evidence type="ECO:0000313" key="14">
    <source>
        <dbReference type="Proteomes" id="UP001214441"/>
    </source>
</evidence>
<sequence>MEHTSPDANAAVLSTIRDVPGFPDPGITFKDITPLLADPVAFAAAVAAMAEPFAGRTDKVAGIEARGFLFGVSLAARLGLGFVPLRKAGKLPGRTLAESYALEYGEATLEVHQDAFQPTDRVLVVDDILATGGTAAAAVRLVRRTGASVAGFTALLALDLLPEWPGLADVTTHFVLPRSAG</sequence>
<dbReference type="Gene3D" id="3.40.50.2020">
    <property type="match status" value="1"/>
</dbReference>
<comment type="subunit">
    <text evidence="11">Homodimer.</text>
</comment>
<evidence type="ECO:0000256" key="2">
    <source>
        <dbReference type="ARBA" id="ARBA00003968"/>
    </source>
</evidence>
<evidence type="ECO:0000256" key="9">
    <source>
        <dbReference type="ARBA" id="ARBA00022679"/>
    </source>
</evidence>
<evidence type="ECO:0000256" key="7">
    <source>
        <dbReference type="ARBA" id="ARBA00022490"/>
    </source>
</evidence>
<accession>A0ABT6ZNB5</accession>
<dbReference type="RefSeq" id="WP_274039789.1">
    <property type="nucleotide sequence ID" value="NZ_JANCPR020000001.1"/>
</dbReference>
<evidence type="ECO:0000256" key="1">
    <source>
        <dbReference type="ARBA" id="ARBA00000868"/>
    </source>
</evidence>
<evidence type="ECO:0000256" key="5">
    <source>
        <dbReference type="ARBA" id="ARBA00008391"/>
    </source>
</evidence>
<keyword evidence="14" id="KW-1185">Reference proteome</keyword>
<gene>
    <name evidence="11" type="primary">apt</name>
    <name evidence="13" type="ORF">NMN56_000930</name>
</gene>
<keyword evidence="8 11" id="KW-0328">Glycosyltransferase</keyword>
<evidence type="ECO:0000256" key="4">
    <source>
        <dbReference type="ARBA" id="ARBA00004659"/>
    </source>
</evidence>
<evidence type="ECO:0000256" key="8">
    <source>
        <dbReference type="ARBA" id="ARBA00022676"/>
    </source>
</evidence>
<evidence type="ECO:0000256" key="11">
    <source>
        <dbReference type="HAMAP-Rule" id="MF_00004"/>
    </source>
</evidence>
<dbReference type="NCBIfam" id="NF002636">
    <property type="entry name" value="PRK02304.1-5"/>
    <property type="match status" value="1"/>
</dbReference>
<comment type="similarity">
    <text evidence="5 11">Belongs to the purine/pyrimidine phosphoribosyltransferase family.</text>
</comment>
<organism evidence="13 14">
    <name type="scientific">Streptomyces iconiensis</name>
    <dbReference type="NCBI Taxonomy" id="1384038"/>
    <lineage>
        <taxon>Bacteria</taxon>
        <taxon>Bacillati</taxon>
        <taxon>Actinomycetota</taxon>
        <taxon>Actinomycetes</taxon>
        <taxon>Kitasatosporales</taxon>
        <taxon>Streptomycetaceae</taxon>
        <taxon>Streptomyces</taxon>
    </lineage>
</organism>
<comment type="function">
    <text evidence="2 11">Catalyzes a salvage reaction resulting in the formation of AMP, that is energically less costly than de novo synthesis.</text>
</comment>
<dbReference type="InterPro" id="IPR005764">
    <property type="entry name" value="Ade_phspho_trans"/>
</dbReference>
<evidence type="ECO:0000259" key="12">
    <source>
        <dbReference type="Pfam" id="PF00156"/>
    </source>
</evidence>
<dbReference type="NCBIfam" id="NF002634">
    <property type="entry name" value="PRK02304.1-3"/>
    <property type="match status" value="1"/>
</dbReference>
<evidence type="ECO:0000256" key="3">
    <source>
        <dbReference type="ARBA" id="ARBA00004496"/>
    </source>
</evidence>
<evidence type="ECO:0000256" key="6">
    <source>
        <dbReference type="ARBA" id="ARBA00011893"/>
    </source>
</evidence>
<dbReference type="PANTHER" id="PTHR32315">
    <property type="entry name" value="ADENINE PHOSPHORIBOSYLTRANSFERASE"/>
    <property type="match status" value="1"/>
</dbReference>
<evidence type="ECO:0000313" key="13">
    <source>
        <dbReference type="EMBL" id="MDJ1130536.1"/>
    </source>
</evidence>
<dbReference type="PANTHER" id="PTHR32315:SF3">
    <property type="entry name" value="ADENINE PHOSPHORIBOSYLTRANSFERASE"/>
    <property type="match status" value="1"/>
</dbReference>
<keyword evidence="10 11" id="KW-0660">Purine salvage</keyword>
<dbReference type="InterPro" id="IPR050054">
    <property type="entry name" value="UPRTase/APRTase"/>
</dbReference>
<reference evidence="13 14" key="1">
    <citation type="submission" date="2023-05" db="EMBL/GenBank/DDBJ databases">
        <title>Streptantibioticus silvisoli sp. nov., acidotolerant actinomycetes 1 from pine litter.</title>
        <authorList>
            <person name="Swiecimska M."/>
            <person name="Golinska P."/>
            <person name="Sangal V."/>
            <person name="Wachnowicz B."/>
            <person name="Goodfellow M."/>
        </authorList>
    </citation>
    <scope>NUCLEOTIDE SEQUENCE [LARGE SCALE GENOMIC DNA]</scope>
    <source>
        <strain evidence="13 14">DSM 42109</strain>
    </source>
</reference>
<comment type="catalytic activity">
    <reaction evidence="1 11">
        <text>AMP + diphosphate = 5-phospho-alpha-D-ribose 1-diphosphate + adenine</text>
        <dbReference type="Rhea" id="RHEA:16609"/>
        <dbReference type="ChEBI" id="CHEBI:16708"/>
        <dbReference type="ChEBI" id="CHEBI:33019"/>
        <dbReference type="ChEBI" id="CHEBI:58017"/>
        <dbReference type="ChEBI" id="CHEBI:456215"/>
        <dbReference type="EC" id="2.4.2.7"/>
    </reaction>
</comment>
<keyword evidence="9 11" id="KW-0808">Transferase</keyword>
<feature type="domain" description="Phosphoribosyltransferase" evidence="12">
    <location>
        <begin position="49"/>
        <end position="156"/>
    </location>
</feature>
<dbReference type="Pfam" id="PF00156">
    <property type="entry name" value="Pribosyltran"/>
    <property type="match status" value="1"/>
</dbReference>
<comment type="subcellular location">
    <subcellularLocation>
        <location evidence="3 11">Cytoplasm</location>
    </subcellularLocation>
</comment>
<dbReference type="EC" id="2.4.2.7" evidence="6 11"/>
<keyword evidence="7 11" id="KW-0963">Cytoplasm</keyword>
<name>A0ABT6ZNB5_9ACTN</name>
<comment type="caution">
    <text evidence="13">The sequence shown here is derived from an EMBL/GenBank/DDBJ whole genome shotgun (WGS) entry which is preliminary data.</text>
</comment>
<dbReference type="CDD" id="cd06223">
    <property type="entry name" value="PRTases_typeI"/>
    <property type="match status" value="1"/>
</dbReference>
<dbReference type="EMBL" id="JANCPR020000001">
    <property type="protein sequence ID" value="MDJ1130536.1"/>
    <property type="molecule type" value="Genomic_DNA"/>
</dbReference>
<proteinExistence type="inferred from homology"/>
<evidence type="ECO:0000256" key="10">
    <source>
        <dbReference type="ARBA" id="ARBA00022726"/>
    </source>
</evidence>
<dbReference type="InterPro" id="IPR029057">
    <property type="entry name" value="PRTase-like"/>
</dbReference>
<dbReference type="InterPro" id="IPR000836">
    <property type="entry name" value="PRTase_dom"/>
</dbReference>
<dbReference type="Proteomes" id="UP001214441">
    <property type="component" value="Unassembled WGS sequence"/>
</dbReference>
<comment type="pathway">
    <text evidence="4 11">Purine metabolism; AMP biosynthesis via salvage pathway; AMP from adenine: step 1/1.</text>
</comment>
<protein>
    <recommendedName>
        <fullName evidence="6 11">Adenine phosphoribosyltransferase</fullName>
        <shortName evidence="11">APRT</shortName>
        <ecNumber evidence="6 11">2.4.2.7</ecNumber>
    </recommendedName>
</protein>
<dbReference type="GO" id="GO:0003999">
    <property type="term" value="F:adenine phosphoribosyltransferase activity"/>
    <property type="evidence" value="ECO:0007669"/>
    <property type="project" value="UniProtKB-EC"/>
</dbReference>